<dbReference type="InterPro" id="IPR038730">
    <property type="entry name" value="HyfE-like"/>
</dbReference>
<dbReference type="PANTHER" id="PTHR38601:SF1">
    <property type="entry name" value="HYDROGENASE-4 COMPONENT E"/>
    <property type="match status" value="1"/>
</dbReference>
<keyword evidence="3 6" id="KW-0812">Transmembrane</keyword>
<organism evidence="7 8">
    <name type="scientific">Venenivibrio stagnispumantis</name>
    <dbReference type="NCBI Taxonomy" id="407998"/>
    <lineage>
        <taxon>Bacteria</taxon>
        <taxon>Pseudomonadati</taxon>
        <taxon>Aquificota</taxon>
        <taxon>Aquificia</taxon>
        <taxon>Aquificales</taxon>
        <taxon>Hydrogenothermaceae</taxon>
        <taxon>Venenivibrio</taxon>
    </lineage>
</organism>
<feature type="transmembrane region" description="Helical" evidence="6">
    <location>
        <begin position="92"/>
        <end position="112"/>
    </location>
</feature>
<feature type="transmembrane region" description="Helical" evidence="6">
    <location>
        <begin position="175"/>
        <end position="197"/>
    </location>
</feature>
<feature type="transmembrane region" description="Helical" evidence="6">
    <location>
        <begin position="57"/>
        <end position="76"/>
    </location>
</feature>
<feature type="transmembrane region" description="Helical" evidence="6">
    <location>
        <begin position="33"/>
        <end position="51"/>
    </location>
</feature>
<dbReference type="PANTHER" id="PTHR38601">
    <property type="entry name" value="HYDROGENASE-4 COMPONENT E"/>
    <property type="match status" value="1"/>
</dbReference>
<feature type="transmembrane region" description="Helical" evidence="6">
    <location>
        <begin position="6"/>
        <end position="24"/>
    </location>
</feature>
<keyword evidence="2" id="KW-1003">Cell membrane</keyword>
<dbReference type="GO" id="GO:0005886">
    <property type="term" value="C:plasma membrane"/>
    <property type="evidence" value="ECO:0007669"/>
    <property type="project" value="UniProtKB-SubCell"/>
</dbReference>
<feature type="transmembrane region" description="Helical" evidence="6">
    <location>
        <begin position="118"/>
        <end position="141"/>
    </location>
</feature>
<keyword evidence="5 6" id="KW-0472">Membrane</keyword>
<dbReference type="AlphaFoldDB" id="A0AA45WKD4"/>
<reference evidence="7" key="1">
    <citation type="submission" date="2017-05" db="EMBL/GenBank/DDBJ databases">
        <authorList>
            <person name="Varghese N."/>
            <person name="Submissions S."/>
        </authorList>
    </citation>
    <scope>NUCLEOTIDE SEQUENCE</scope>
    <source>
        <strain evidence="7">DSM 18763</strain>
    </source>
</reference>
<gene>
    <name evidence="7" type="ORF">SAMN06264868_10454</name>
</gene>
<comment type="subcellular location">
    <subcellularLocation>
        <location evidence="1">Cell membrane</location>
        <topology evidence="1">Multi-pass membrane protein</topology>
    </subcellularLocation>
</comment>
<protein>
    <submittedName>
        <fullName evidence="7">Hydrogenase-4 component E</fullName>
    </submittedName>
</protein>
<keyword evidence="8" id="KW-1185">Reference proteome</keyword>
<dbReference type="RefSeq" id="WP_265134493.1">
    <property type="nucleotide sequence ID" value="NZ_FXTX01000004.1"/>
</dbReference>
<name>A0AA45WKD4_9AQUI</name>
<evidence type="ECO:0000256" key="1">
    <source>
        <dbReference type="ARBA" id="ARBA00004651"/>
    </source>
</evidence>
<evidence type="ECO:0000313" key="7">
    <source>
        <dbReference type="EMBL" id="SMP06454.1"/>
    </source>
</evidence>
<evidence type="ECO:0000256" key="2">
    <source>
        <dbReference type="ARBA" id="ARBA00022475"/>
    </source>
</evidence>
<evidence type="ECO:0000256" key="4">
    <source>
        <dbReference type="ARBA" id="ARBA00022989"/>
    </source>
</evidence>
<sequence length="216" mass="24333">MNITTFIELLGSLVLFFAIFQVATDRLNLSVKIYRVQSFFLAFSILSIGIYSNYIDLYITAFLTFLIKVIAIPYFLNKVMEKVKIERESKPFINITNSLIITAFIVIFSFFITRKVQIVGEIIAKNIFDISIAIILVGAFIMITRKKALNQIIGFLTIENGIMLAGTSITKGMPLIVEIGIFFDVFVGALMSGILIYQIRGTIESIDTTKLSNLRE</sequence>
<evidence type="ECO:0000256" key="5">
    <source>
        <dbReference type="ARBA" id="ARBA00023136"/>
    </source>
</evidence>
<comment type="caution">
    <text evidence="7">The sequence shown here is derived from an EMBL/GenBank/DDBJ whole genome shotgun (WGS) entry which is preliminary data.</text>
</comment>
<evidence type="ECO:0000256" key="6">
    <source>
        <dbReference type="SAM" id="Phobius"/>
    </source>
</evidence>
<dbReference type="EMBL" id="FXTX01000004">
    <property type="protein sequence ID" value="SMP06454.1"/>
    <property type="molecule type" value="Genomic_DNA"/>
</dbReference>
<evidence type="ECO:0000256" key="3">
    <source>
        <dbReference type="ARBA" id="ARBA00022692"/>
    </source>
</evidence>
<keyword evidence="4 6" id="KW-1133">Transmembrane helix</keyword>
<dbReference type="Proteomes" id="UP001157947">
    <property type="component" value="Unassembled WGS sequence"/>
</dbReference>
<accession>A0AA45WKD4</accession>
<proteinExistence type="predicted"/>
<evidence type="ECO:0000313" key="8">
    <source>
        <dbReference type="Proteomes" id="UP001157947"/>
    </source>
</evidence>